<dbReference type="InParanoid" id="A0A6P8R2E9"/>
<dbReference type="GO" id="GO:0043122">
    <property type="term" value="P:regulation of canonical NF-kappaB signal transduction"/>
    <property type="evidence" value="ECO:0007669"/>
    <property type="project" value="UniProtKB-ARBA"/>
</dbReference>
<dbReference type="FunCoup" id="A0A6P8R2E9">
    <property type="interactions" value="335"/>
</dbReference>
<evidence type="ECO:0000256" key="1">
    <source>
        <dbReference type="ARBA" id="ARBA00023054"/>
    </source>
</evidence>
<dbReference type="Proteomes" id="UP000515159">
    <property type="component" value="Chromosome 1"/>
</dbReference>
<reference evidence="6" key="1">
    <citation type="submission" date="2025-08" db="UniProtKB">
        <authorList>
            <consortium name="RefSeq"/>
        </authorList>
    </citation>
    <scope>IDENTIFICATION</scope>
</reference>
<organism evidence="5 6">
    <name type="scientific">Geotrypetes seraphini</name>
    <name type="common">Gaboon caecilian</name>
    <name type="synonym">Caecilia seraphini</name>
    <dbReference type="NCBI Taxonomy" id="260995"/>
    <lineage>
        <taxon>Eukaryota</taxon>
        <taxon>Metazoa</taxon>
        <taxon>Chordata</taxon>
        <taxon>Craniata</taxon>
        <taxon>Vertebrata</taxon>
        <taxon>Euteleostomi</taxon>
        <taxon>Amphibia</taxon>
        <taxon>Gymnophiona</taxon>
        <taxon>Geotrypetes</taxon>
    </lineage>
</organism>
<dbReference type="CTD" id="79931"/>
<feature type="region of interest" description="Disordered" evidence="3">
    <location>
        <begin position="251"/>
        <end position="297"/>
    </location>
</feature>
<sequence length="297" mass="35161">MTATVEEQLRWLEEQRKELLEVNKQWDHQYRNMKLRCERKITEMKVKLQAAENNLRKLSKETKRLQDLVQERETERHLDHAKEREWEEQQDLEAEQRGRELQQMRKQNWLLQEENASSIRSNQCYQQEISRLNKVLSESLKGQTPSSQEQLDPQSCSPEEMRTQIEVLQQQVQIYEEDFKKERADRERLSAEKEGLQKANDRLRWQLSGLSCQILPSSRREVRHQLPPHLHLSPCANCAFAARYLEPSTEAATRGVWRPQQHQPADPPDVHQKANGRAVKKEISLKKPRPGSERHAD</sequence>
<dbReference type="GO" id="GO:0005737">
    <property type="term" value="C:cytoplasm"/>
    <property type="evidence" value="ECO:0007669"/>
    <property type="project" value="UniProtKB-ARBA"/>
</dbReference>
<dbReference type="InterPro" id="IPR032419">
    <property type="entry name" value="CC2-LZ_dom"/>
</dbReference>
<keyword evidence="5" id="KW-1185">Reference proteome</keyword>
<feature type="coiled-coil region" evidence="2">
    <location>
        <begin position="165"/>
        <end position="206"/>
    </location>
</feature>
<feature type="domain" description="NF-kappa-B essential modulator NEMO CC2-LZ" evidence="4">
    <location>
        <begin position="120"/>
        <end position="208"/>
    </location>
</feature>
<gene>
    <name evidence="6" type="primary">TNIP3</name>
</gene>
<evidence type="ECO:0000256" key="2">
    <source>
        <dbReference type="SAM" id="Coils"/>
    </source>
</evidence>
<feature type="compositionally biased region" description="Basic and acidic residues" evidence="3">
    <location>
        <begin position="69"/>
        <end position="87"/>
    </location>
</feature>
<dbReference type="RefSeq" id="XP_033794163.1">
    <property type="nucleotide sequence ID" value="XM_033938272.1"/>
</dbReference>
<feature type="region of interest" description="Disordered" evidence="3">
    <location>
        <begin position="69"/>
        <end position="99"/>
    </location>
</feature>
<dbReference type="AlphaFoldDB" id="A0A6P8R2E9"/>
<feature type="compositionally biased region" description="Basic and acidic residues" evidence="3">
    <location>
        <begin position="279"/>
        <end position="297"/>
    </location>
</feature>
<dbReference type="Gene3D" id="1.20.5.990">
    <property type="entry name" value="Nemo cc2-lz domain - 1d5 darpin complex"/>
    <property type="match status" value="1"/>
</dbReference>
<evidence type="ECO:0000259" key="4">
    <source>
        <dbReference type="Pfam" id="PF16516"/>
    </source>
</evidence>
<dbReference type="PANTHER" id="PTHR31882">
    <property type="entry name" value="TNFAIP3-INTERACTING PROTEIN COILED COIL FAMILY MEMBER"/>
    <property type="match status" value="1"/>
</dbReference>
<protein>
    <submittedName>
        <fullName evidence="6">TNFAIP3-interacting protein 3</fullName>
    </submittedName>
</protein>
<evidence type="ECO:0000256" key="3">
    <source>
        <dbReference type="SAM" id="MobiDB-lite"/>
    </source>
</evidence>
<dbReference type="GeneID" id="117357527"/>
<dbReference type="PANTHER" id="PTHR31882:SF2">
    <property type="entry name" value="TNFAIP3-INTERACTING PROTEIN 3"/>
    <property type="match status" value="1"/>
</dbReference>
<dbReference type="Pfam" id="PF16516">
    <property type="entry name" value="CC2-LZ"/>
    <property type="match status" value="1"/>
</dbReference>
<proteinExistence type="predicted"/>
<name>A0A6P8R2E9_GEOSA</name>
<dbReference type="FunFam" id="1.20.5.990:FF:000004">
    <property type="entry name" value="TNFAIP3 interacting protein 3"/>
    <property type="match status" value="1"/>
</dbReference>
<dbReference type="KEGG" id="gsh:117357527"/>
<dbReference type="OrthoDB" id="9908338at2759"/>
<keyword evidence="1 2" id="KW-0175">Coiled coil</keyword>
<dbReference type="GO" id="GO:0071222">
    <property type="term" value="P:cellular response to lipopolysaccharide"/>
    <property type="evidence" value="ECO:0007669"/>
    <property type="project" value="TreeGrafter"/>
</dbReference>
<dbReference type="GO" id="GO:0006357">
    <property type="term" value="P:regulation of transcription by RNA polymerase II"/>
    <property type="evidence" value="ECO:0007669"/>
    <property type="project" value="TreeGrafter"/>
</dbReference>
<evidence type="ECO:0000313" key="6">
    <source>
        <dbReference type="RefSeq" id="XP_033794163.1"/>
    </source>
</evidence>
<accession>A0A6P8R2E9</accession>
<evidence type="ECO:0000313" key="5">
    <source>
        <dbReference type="Proteomes" id="UP000515159"/>
    </source>
</evidence>